<dbReference type="AlphaFoldDB" id="A0A3Q2T8J0"/>
<reference evidence="1" key="2">
    <citation type="submission" date="2025-09" db="UniProtKB">
        <authorList>
            <consortium name="Ensembl"/>
        </authorList>
    </citation>
    <scope>IDENTIFICATION</scope>
</reference>
<proteinExistence type="predicted"/>
<organism evidence="1 2">
    <name type="scientific">Fundulus heteroclitus</name>
    <name type="common">Killifish</name>
    <name type="synonym">Mummichog</name>
    <dbReference type="NCBI Taxonomy" id="8078"/>
    <lineage>
        <taxon>Eukaryota</taxon>
        <taxon>Metazoa</taxon>
        <taxon>Chordata</taxon>
        <taxon>Craniata</taxon>
        <taxon>Vertebrata</taxon>
        <taxon>Euteleostomi</taxon>
        <taxon>Actinopterygii</taxon>
        <taxon>Neopterygii</taxon>
        <taxon>Teleostei</taxon>
        <taxon>Neoteleostei</taxon>
        <taxon>Acanthomorphata</taxon>
        <taxon>Ovalentaria</taxon>
        <taxon>Atherinomorphae</taxon>
        <taxon>Cyprinodontiformes</taxon>
        <taxon>Fundulidae</taxon>
        <taxon>Fundulus</taxon>
    </lineage>
</organism>
<keyword evidence="2" id="KW-1185">Reference proteome</keyword>
<sequence>IVCLIYQKLTQNSEVQQIERSAYSPDLKIIEDLWDRLRYAGNAELASTTKLVEAWDTIPQLFRANNFKNVSCQKLMNQNVPFLQFVTFFLLLLYCYT</sequence>
<protein>
    <submittedName>
        <fullName evidence="1">Uncharacterized protein</fullName>
    </submittedName>
</protein>
<name>A0A3Q2T8J0_FUNHE</name>
<dbReference type="Proteomes" id="UP000265000">
    <property type="component" value="Unplaced"/>
</dbReference>
<dbReference type="Ensembl" id="ENSFHET00000018080.1">
    <property type="protein sequence ID" value="ENSFHEP00000011158.1"/>
    <property type="gene ID" value="ENSFHEG00000012557.1"/>
</dbReference>
<accession>A0A3Q2T8J0</accession>
<evidence type="ECO:0000313" key="1">
    <source>
        <dbReference type="Ensembl" id="ENSFHEP00000011158.1"/>
    </source>
</evidence>
<evidence type="ECO:0000313" key="2">
    <source>
        <dbReference type="Proteomes" id="UP000265000"/>
    </source>
</evidence>
<reference evidence="1" key="1">
    <citation type="submission" date="2025-08" db="UniProtKB">
        <authorList>
            <consortium name="Ensembl"/>
        </authorList>
    </citation>
    <scope>IDENTIFICATION</scope>
</reference>